<evidence type="ECO:0000313" key="2">
    <source>
        <dbReference type="EMBL" id="KAJ1724856.1"/>
    </source>
</evidence>
<dbReference type="AlphaFoldDB" id="A0A9W8CUM9"/>
<dbReference type="InterPro" id="IPR056596">
    <property type="entry name" value="FLAD1_M"/>
</dbReference>
<dbReference type="GO" id="GO:0047884">
    <property type="term" value="F:FAD diphosphatase activity"/>
    <property type="evidence" value="ECO:0007669"/>
    <property type="project" value="TreeGrafter"/>
</dbReference>
<sequence length="279" mass="30307">MLSTQQQQHPPTLALCAIGDELLSGRTQDVNVQQLAQHLFAQGIPLRAVHIVPDDAEQISQSLVRLAQEHSAVFTSGGIGPTHDDITYAAVARAFDRGLGYHEETLARMRRMTRGNMVKPDPQGNEAERACARMALLPCGAHVEYPCDDLWVPVVRVGRVHVFPGVPRLFGRLARAYVPRGWPGVEGMAGVRGFCRVLVVTALRESVVAPALERLQREYGPRGVQLGSYPQWPVDAGGRPAHVVVSATGTDERALAACKAELLRLLDGTEIADTLSSKM</sequence>
<organism evidence="2 3">
    <name type="scientific">Coemansia erecta</name>
    <dbReference type="NCBI Taxonomy" id="147472"/>
    <lineage>
        <taxon>Eukaryota</taxon>
        <taxon>Fungi</taxon>
        <taxon>Fungi incertae sedis</taxon>
        <taxon>Zoopagomycota</taxon>
        <taxon>Kickxellomycotina</taxon>
        <taxon>Kickxellomycetes</taxon>
        <taxon>Kickxellales</taxon>
        <taxon>Kickxellaceae</taxon>
        <taxon>Coemansia</taxon>
    </lineage>
</organism>
<protein>
    <recommendedName>
        <fullName evidence="1">MoaB/Mog domain-containing protein</fullName>
    </recommendedName>
</protein>
<dbReference type="InterPro" id="IPR001453">
    <property type="entry name" value="MoaB/Mog_dom"/>
</dbReference>
<dbReference type="InterPro" id="IPR036425">
    <property type="entry name" value="MoaB/Mog-like_dom_sf"/>
</dbReference>
<dbReference type="GO" id="GO:0042726">
    <property type="term" value="P:flavin-containing compound metabolic process"/>
    <property type="evidence" value="ECO:0007669"/>
    <property type="project" value="TreeGrafter"/>
</dbReference>
<reference evidence="2" key="1">
    <citation type="submission" date="2022-07" db="EMBL/GenBank/DDBJ databases">
        <title>Phylogenomic reconstructions and comparative analyses of Kickxellomycotina fungi.</title>
        <authorList>
            <person name="Reynolds N.K."/>
            <person name="Stajich J.E."/>
            <person name="Barry K."/>
            <person name="Grigoriev I.V."/>
            <person name="Crous P."/>
            <person name="Smith M.E."/>
        </authorList>
    </citation>
    <scope>NUCLEOTIDE SEQUENCE</scope>
    <source>
        <strain evidence="2">NBRC 32514</strain>
    </source>
</reference>
<feature type="domain" description="MoaB/Mog" evidence="1">
    <location>
        <begin position="14"/>
        <end position="209"/>
    </location>
</feature>
<dbReference type="OrthoDB" id="448496at2759"/>
<dbReference type="PANTHER" id="PTHR47675:SF1">
    <property type="entry name" value="MOLYBDOPTERIN BINDING DOMAIN PROTEIN (AFU_ORTHOLOGUE AFUA_5G11210)"/>
    <property type="match status" value="1"/>
</dbReference>
<name>A0A9W8CUM9_9FUNG</name>
<dbReference type="Pfam" id="PF24102">
    <property type="entry name" value="FLAD1_M"/>
    <property type="match status" value="1"/>
</dbReference>
<dbReference type="SUPFAM" id="SSF53218">
    <property type="entry name" value="Molybdenum cofactor biosynthesis proteins"/>
    <property type="match status" value="1"/>
</dbReference>
<evidence type="ECO:0000313" key="3">
    <source>
        <dbReference type="Proteomes" id="UP001149813"/>
    </source>
</evidence>
<dbReference type="SMART" id="SM00852">
    <property type="entry name" value="MoCF_biosynth"/>
    <property type="match status" value="1"/>
</dbReference>
<proteinExistence type="predicted"/>
<keyword evidence="3" id="KW-1185">Reference proteome</keyword>
<accession>A0A9W8CUM9</accession>
<dbReference type="Proteomes" id="UP001149813">
    <property type="component" value="Unassembled WGS sequence"/>
</dbReference>
<dbReference type="PANTHER" id="PTHR47675">
    <property type="entry name" value="MOLYBDOPTERIN BINDING DOMAIN PROTEIN (AFU_ORTHOLOGUE AFUA_5G11210)"/>
    <property type="match status" value="1"/>
</dbReference>
<dbReference type="EMBL" id="JANBOJ010000019">
    <property type="protein sequence ID" value="KAJ1724856.1"/>
    <property type="molecule type" value="Genomic_DNA"/>
</dbReference>
<comment type="caution">
    <text evidence="2">The sequence shown here is derived from an EMBL/GenBank/DDBJ whole genome shotgun (WGS) entry which is preliminary data.</text>
</comment>
<evidence type="ECO:0000259" key="1">
    <source>
        <dbReference type="SMART" id="SM00852"/>
    </source>
</evidence>
<dbReference type="Gene3D" id="3.40.980.10">
    <property type="entry name" value="MoaB/Mog-like domain"/>
    <property type="match status" value="1"/>
</dbReference>
<dbReference type="Pfam" id="PF00994">
    <property type="entry name" value="MoCF_biosynth"/>
    <property type="match status" value="1"/>
</dbReference>
<gene>
    <name evidence="2" type="ORF">LPJ53_000924</name>
</gene>